<dbReference type="InterPro" id="IPR027486">
    <property type="entry name" value="Ribosomal_uS10_dom"/>
</dbReference>
<evidence type="ECO:0000259" key="4">
    <source>
        <dbReference type="SMART" id="SM01403"/>
    </source>
</evidence>
<name>A0A6T8B651_9EUKA</name>
<evidence type="ECO:0000256" key="2">
    <source>
        <dbReference type="ARBA" id="ARBA00022980"/>
    </source>
</evidence>
<organism evidence="5">
    <name type="scientific">Prymnesium polylepis</name>
    <dbReference type="NCBI Taxonomy" id="72548"/>
    <lineage>
        <taxon>Eukaryota</taxon>
        <taxon>Haptista</taxon>
        <taxon>Haptophyta</taxon>
        <taxon>Prymnesiophyceae</taxon>
        <taxon>Prymnesiales</taxon>
        <taxon>Prymnesiaceae</taxon>
        <taxon>Prymnesium</taxon>
    </lineage>
</organism>
<reference evidence="5" key="1">
    <citation type="submission" date="2021-01" db="EMBL/GenBank/DDBJ databases">
        <authorList>
            <person name="Corre E."/>
            <person name="Pelletier E."/>
            <person name="Niang G."/>
            <person name="Scheremetjew M."/>
            <person name="Finn R."/>
            <person name="Kale V."/>
            <person name="Holt S."/>
            <person name="Cochrane G."/>
            <person name="Meng A."/>
            <person name="Brown T."/>
            <person name="Cohen L."/>
        </authorList>
    </citation>
    <scope>NUCLEOTIDE SEQUENCE</scope>
    <source>
        <strain evidence="5">UIO037</strain>
    </source>
</reference>
<evidence type="ECO:0000313" key="5">
    <source>
        <dbReference type="EMBL" id="CAE2244098.1"/>
    </source>
</evidence>
<dbReference type="PRINTS" id="PR00971">
    <property type="entry name" value="RIBOSOMALS10"/>
</dbReference>
<dbReference type="SMART" id="SM01403">
    <property type="entry name" value="Ribosomal_S10"/>
    <property type="match status" value="1"/>
</dbReference>
<dbReference type="PANTHER" id="PTHR11700">
    <property type="entry name" value="30S RIBOSOMAL PROTEIN S10 FAMILY MEMBER"/>
    <property type="match status" value="1"/>
</dbReference>
<dbReference type="InterPro" id="IPR036838">
    <property type="entry name" value="Ribosomal_uS10_dom_sf"/>
</dbReference>
<protein>
    <recommendedName>
        <fullName evidence="4">Small ribosomal subunit protein uS10 domain-containing protein</fullName>
    </recommendedName>
</protein>
<dbReference type="EMBL" id="HBKO01029812">
    <property type="protein sequence ID" value="CAE2244098.1"/>
    <property type="molecule type" value="Transcribed_RNA"/>
</dbReference>
<dbReference type="InterPro" id="IPR001848">
    <property type="entry name" value="Ribosomal_uS10"/>
</dbReference>
<gene>
    <name evidence="5" type="ORF">CPOL0286_LOCUS13561</name>
</gene>
<evidence type="ECO:0000256" key="3">
    <source>
        <dbReference type="ARBA" id="ARBA00023274"/>
    </source>
</evidence>
<accession>A0A6T8B651</accession>
<dbReference type="HAMAP" id="MF_00508">
    <property type="entry name" value="Ribosomal_uS10"/>
    <property type="match status" value="1"/>
</dbReference>
<dbReference type="GO" id="GO:0003735">
    <property type="term" value="F:structural constituent of ribosome"/>
    <property type="evidence" value="ECO:0007669"/>
    <property type="project" value="InterPro"/>
</dbReference>
<dbReference type="GO" id="GO:1990904">
    <property type="term" value="C:ribonucleoprotein complex"/>
    <property type="evidence" value="ECO:0007669"/>
    <property type="project" value="UniProtKB-KW"/>
</dbReference>
<comment type="similarity">
    <text evidence="1">Belongs to the universal ribosomal protein uS10 family.</text>
</comment>
<proteinExistence type="inferred from homology"/>
<feature type="domain" description="Small ribosomal subunit protein uS10" evidence="4">
    <location>
        <begin position="8"/>
        <end position="102"/>
    </location>
</feature>
<keyword evidence="2" id="KW-0689">Ribosomal protein</keyword>
<dbReference type="AlphaFoldDB" id="A0A6T8B651"/>
<sequence>MSRVRLAQLNLRGMVKVLLEDVCADVLRSAKTMGVQTSGIIRLPTKTTKYSVLRSPFVNKGAQDQFETKQHGRLIEVYGAGPVSEDATKVVNFMRYLEHTVLPAHRGAARARIMLFSDEKHRVKK</sequence>
<dbReference type="SUPFAM" id="SSF54999">
    <property type="entry name" value="Ribosomal protein S10"/>
    <property type="match status" value="1"/>
</dbReference>
<dbReference type="GO" id="GO:0006412">
    <property type="term" value="P:translation"/>
    <property type="evidence" value="ECO:0007669"/>
    <property type="project" value="InterPro"/>
</dbReference>
<keyword evidence="3" id="KW-0687">Ribonucleoprotein</keyword>
<evidence type="ECO:0000256" key="1">
    <source>
        <dbReference type="ARBA" id="ARBA00007102"/>
    </source>
</evidence>
<dbReference type="GO" id="GO:0005840">
    <property type="term" value="C:ribosome"/>
    <property type="evidence" value="ECO:0007669"/>
    <property type="project" value="UniProtKB-KW"/>
</dbReference>
<dbReference type="Gene3D" id="3.30.70.600">
    <property type="entry name" value="Ribosomal protein S10 domain"/>
    <property type="match status" value="1"/>
</dbReference>
<dbReference type="Pfam" id="PF00338">
    <property type="entry name" value="Ribosomal_S10"/>
    <property type="match status" value="1"/>
</dbReference>